<reference evidence="10 11" key="1">
    <citation type="submission" date="2019-09" db="EMBL/GenBank/DDBJ databases">
        <title>Bird 10,000 Genomes (B10K) Project - Family phase.</title>
        <authorList>
            <person name="Zhang G."/>
        </authorList>
    </citation>
    <scope>NUCLEOTIDE SEQUENCE [LARGE SCALE GENOMIC DNA]</scope>
    <source>
        <strain evidence="10">B10K-DU-002-02</strain>
        <tissue evidence="10">Muscle</tissue>
    </source>
</reference>
<keyword evidence="5" id="KW-0862">Zinc</keyword>
<comment type="caution">
    <text evidence="10">The sequence shown here is derived from an EMBL/GenBank/DDBJ whole genome shotgun (WGS) entry which is preliminary data.</text>
</comment>
<accession>A0A7K8ENM8</accession>
<evidence type="ECO:0000256" key="7">
    <source>
        <dbReference type="PROSITE-ProRule" id="PRU01140"/>
    </source>
</evidence>
<comment type="similarity">
    <text evidence="7">Belongs to the AKAP95 family.</text>
</comment>
<comment type="subcellular location">
    <subcellularLocation>
        <location evidence="1">Nucleus</location>
    </subcellularLocation>
</comment>
<dbReference type="InterPro" id="IPR007071">
    <property type="entry name" value="AKAP95"/>
</dbReference>
<evidence type="ECO:0000256" key="3">
    <source>
        <dbReference type="ARBA" id="ARBA00022737"/>
    </source>
</evidence>
<dbReference type="Proteomes" id="UP000522331">
    <property type="component" value="Unassembled WGS sequence"/>
</dbReference>
<evidence type="ECO:0000256" key="6">
    <source>
        <dbReference type="ARBA" id="ARBA00023242"/>
    </source>
</evidence>
<dbReference type="PANTHER" id="PTHR12190">
    <property type="entry name" value="A-KINASE ANCHOR PROTEIN AKAP 8"/>
    <property type="match status" value="1"/>
</dbReference>
<dbReference type="PANTHER" id="PTHR12190:SF6">
    <property type="entry name" value="A-KINASE ANCHOR PROTEIN 8"/>
    <property type="match status" value="1"/>
</dbReference>
<evidence type="ECO:0000256" key="4">
    <source>
        <dbReference type="ARBA" id="ARBA00022771"/>
    </source>
</evidence>
<evidence type="ECO:0000256" key="1">
    <source>
        <dbReference type="ARBA" id="ARBA00004123"/>
    </source>
</evidence>
<evidence type="ECO:0000256" key="2">
    <source>
        <dbReference type="ARBA" id="ARBA00022723"/>
    </source>
</evidence>
<evidence type="ECO:0000256" key="8">
    <source>
        <dbReference type="SAM" id="MobiDB-lite"/>
    </source>
</evidence>
<dbReference type="GO" id="GO:0003677">
    <property type="term" value="F:DNA binding"/>
    <property type="evidence" value="ECO:0007669"/>
    <property type="project" value="InterPro"/>
</dbReference>
<sequence>VKKKREKQRRRDRMRDRAMDRIQFACSVCKFRSLEEDEIQRHLQSKFHRDTLRYIGTKLPDRTVQFLQEYIVNRNRKIERRRQELSDKEGPKQRPDPFKGIGQEHFFKRIEAAHCLACDMLIPAQGPLLQRHLRSPEHNRSRRLAAEQFKKTSLHVAKSVLNNKHIVKMLEKYLQ</sequence>
<evidence type="ECO:0000259" key="9">
    <source>
        <dbReference type="PROSITE" id="PS51799"/>
    </source>
</evidence>
<keyword evidence="2" id="KW-0479">Metal-binding</keyword>
<dbReference type="PROSITE" id="PS51799">
    <property type="entry name" value="ZF_C2H2_AKAP95"/>
    <property type="match status" value="2"/>
</dbReference>
<feature type="region of interest" description="Disordered" evidence="8">
    <location>
        <begin position="81"/>
        <end position="100"/>
    </location>
</feature>
<dbReference type="GO" id="GO:0008270">
    <property type="term" value="F:zinc ion binding"/>
    <property type="evidence" value="ECO:0007669"/>
    <property type="project" value="UniProtKB-KW"/>
</dbReference>
<keyword evidence="4 7" id="KW-0863">Zinc-finger</keyword>
<keyword evidence="6" id="KW-0539">Nucleus</keyword>
<feature type="domain" description="C2H2 AKAP95-type" evidence="9">
    <location>
        <begin position="26"/>
        <end position="48"/>
    </location>
</feature>
<dbReference type="Pfam" id="PF04988">
    <property type="entry name" value="AKAP95"/>
    <property type="match status" value="1"/>
</dbReference>
<feature type="non-terminal residue" evidence="10">
    <location>
        <position position="1"/>
    </location>
</feature>
<evidence type="ECO:0000313" key="11">
    <source>
        <dbReference type="Proteomes" id="UP000522331"/>
    </source>
</evidence>
<dbReference type="EMBL" id="VZTC01008672">
    <property type="protein sequence ID" value="NXB52889.1"/>
    <property type="molecule type" value="Genomic_DNA"/>
</dbReference>
<evidence type="ECO:0000313" key="10">
    <source>
        <dbReference type="EMBL" id="NXB52889.1"/>
    </source>
</evidence>
<proteinExistence type="inferred from homology"/>
<feature type="non-terminal residue" evidence="10">
    <location>
        <position position="175"/>
    </location>
</feature>
<dbReference type="GO" id="GO:0034237">
    <property type="term" value="F:protein kinase A regulatory subunit binding"/>
    <property type="evidence" value="ECO:0007669"/>
    <property type="project" value="TreeGrafter"/>
</dbReference>
<keyword evidence="3" id="KW-0677">Repeat</keyword>
<organism evidence="10 11">
    <name type="scientific">Leucopsar rothschildi</name>
    <name type="common">Bali myna</name>
    <name type="synonym">Rothschild's mynah</name>
    <dbReference type="NCBI Taxonomy" id="127929"/>
    <lineage>
        <taxon>Eukaryota</taxon>
        <taxon>Metazoa</taxon>
        <taxon>Chordata</taxon>
        <taxon>Craniata</taxon>
        <taxon>Vertebrata</taxon>
        <taxon>Euteleostomi</taxon>
        <taxon>Archelosauria</taxon>
        <taxon>Archosauria</taxon>
        <taxon>Dinosauria</taxon>
        <taxon>Saurischia</taxon>
        <taxon>Theropoda</taxon>
        <taxon>Coelurosauria</taxon>
        <taxon>Aves</taxon>
        <taxon>Neognathae</taxon>
        <taxon>Neoaves</taxon>
        <taxon>Telluraves</taxon>
        <taxon>Australaves</taxon>
        <taxon>Passeriformes</taxon>
        <taxon>Sturnidae</taxon>
        <taxon>Leucopsar</taxon>
    </lineage>
</organism>
<evidence type="ECO:0000256" key="5">
    <source>
        <dbReference type="ARBA" id="ARBA00022833"/>
    </source>
</evidence>
<gene>
    <name evidence="10" type="primary">Akap8_0</name>
    <name evidence="10" type="ORF">LEUROT_R15463</name>
</gene>
<dbReference type="AlphaFoldDB" id="A0A7K8ENM8"/>
<keyword evidence="11" id="KW-1185">Reference proteome</keyword>
<feature type="domain" description="C2H2 AKAP95-type" evidence="9">
    <location>
        <begin position="115"/>
        <end position="138"/>
    </location>
</feature>
<dbReference type="InterPro" id="IPR034736">
    <property type="entry name" value="ZF_C2H2_AKAP95"/>
</dbReference>
<dbReference type="GO" id="GO:0016363">
    <property type="term" value="C:nuclear matrix"/>
    <property type="evidence" value="ECO:0007669"/>
    <property type="project" value="TreeGrafter"/>
</dbReference>
<feature type="compositionally biased region" description="Basic and acidic residues" evidence="8">
    <location>
        <begin position="81"/>
        <end position="97"/>
    </location>
</feature>
<name>A0A7K8ENM8_LEURO</name>
<protein>
    <submittedName>
        <fullName evidence="10">AKAP8 protein</fullName>
    </submittedName>
</protein>